<gene>
    <name evidence="2" type="ORF">Pan241w_21030</name>
</gene>
<dbReference type="RefSeq" id="WP_145214530.1">
    <property type="nucleotide sequence ID" value="NZ_CP036269.1"/>
</dbReference>
<keyword evidence="3" id="KW-1185">Reference proteome</keyword>
<accession>A0A517RDR7</accession>
<protein>
    <submittedName>
        <fullName evidence="2">Uncharacterized protein</fullName>
    </submittedName>
</protein>
<evidence type="ECO:0000313" key="3">
    <source>
        <dbReference type="Proteomes" id="UP000317171"/>
    </source>
</evidence>
<feature type="region of interest" description="Disordered" evidence="1">
    <location>
        <begin position="121"/>
        <end position="147"/>
    </location>
</feature>
<reference evidence="2 3" key="1">
    <citation type="submission" date="2019-02" db="EMBL/GenBank/DDBJ databases">
        <title>Deep-cultivation of Planctomycetes and their phenomic and genomic characterization uncovers novel biology.</title>
        <authorList>
            <person name="Wiegand S."/>
            <person name="Jogler M."/>
            <person name="Boedeker C."/>
            <person name="Pinto D."/>
            <person name="Vollmers J."/>
            <person name="Rivas-Marin E."/>
            <person name="Kohn T."/>
            <person name="Peeters S.H."/>
            <person name="Heuer A."/>
            <person name="Rast P."/>
            <person name="Oberbeckmann S."/>
            <person name="Bunk B."/>
            <person name="Jeske O."/>
            <person name="Meyerdierks A."/>
            <person name="Storesund J.E."/>
            <person name="Kallscheuer N."/>
            <person name="Luecker S."/>
            <person name="Lage O.M."/>
            <person name="Pohl T."/>
            <person name="Merkel B.J."/>
            <person name="Hornburger P."/>
            <person name="Mueller R.-W."/>
            <person name="Bruemmer F."/>
            <person name="Labrenz M."/>
            <person name="Spormann A.M."/>
            <person name="Op den Camp H."/>
            <person name="Overmann J."/>
            <person name="Amann R."/>
            <person name="Jetten M.S.M."/>
            <person name="Mascher T."/>
            <person name="Medema M.H."/>
            <person name="Devos D.P."/>
            <person name="Kaster A.-K."/>
            <person name="Ovreas L."/>
            <person name="Rohde M."/>
            <person name="Galperin M.Y."/>
            <person name="Jogler C."/>
        </authorList>
    </citation>
    <scope>NUCLEOTIDE SEQUENCE [LARGE SCALE GENOMIC DNA]</scope>
    <source>
        <strain evidence="2 3">Pan241w</strain>
    </source>
</reference>
<dbReference type="OrthoDB" id="291789at2"/>
<dbReference type="KEGG" id="gaz:Pan241w_21030"/>
<organism evidence="2 3">
    <name type="scientific">Gimesia alba</name>
    <dbReference type="NCBI Taxonomy" id="2527973"/>
    <lineage>
        <taxon>Bacteria</taxon>
        <taxon>Pseudomonadati</taxon>
        <taxon>Planctomycetota</taxon>
        <taxon>Planctomycetia</taxon>
        <taxon>Planctomycetales</taxon>
        <taxon>Planctomycetaceae</taxon>
        <taxon>Gimesia</taxon>
    </lineage>
</organism>
<name>A0A517RDR7_9PLAN</name>
<evidence type="ECO:0000256" key="1">
    <source>
        <dbReference type="SAM" id="MobiDB-lite"/>
    </source>
</evidence>
<proteinExistence type="predicted"/>
<evidence type="ECO:0000313" key="2">
    <source>
        <dbReference type="EMBL" id="QDT42022.1"/>
    </source>
</evidence>
<dbReference type="Proteomes" id="UP000317171">
    <property type="component" value="Chromosome"/>
</dbReference>
<feature type="compositionally biased region" description="Basic and acidic residues" evidence="1">
    <location>
        <begin position="122"/>
        <end position="147"/>
    </location>
</feature>
<dbReference type="EMBL" id="CP036269">
    <property type="protein sequence ID" value="QDT42022.1"/>
    <property type="molecule type" value="Genomic_DNA"/>
</dbReference>
<dbReference type="AlphaFoldDB" id="A0A517RDR7"/>
<sequence length="256" mass="28981">MKTVMRKATLPGLCLIVLFSAVHLLPAGPWYSGSNIHYWPGRYSPAIFTPWYGGGYYTGNWGGWGDTRSALIRAQGQAMVDRSRSMVNYEEARAKYLDNQKKLAETYVERQKAQRAYNQERAAMEKEQAAQREAEREKRVAENKKRRESGSSVYFEAGFTQSDVKLSASQLNPATGKISWPESLMGSEYEASREKMQKLFSLRDSTGATSDISQQIYAEAQKMKNQLRGQIRDMLPNDYLAARRFIEGLANMGKTA</sequence>